<dbReference type="GO" id="GO:0016491">
    <property type="term" value="F:oxidoreductase activity"/>
    <property type="evidence" value="ECO:0007669"/>
    <property type="project" value="UniProtKB-KW"/>
</dbReference>
<organism evidence="9 10">
    <name type="scientific">Thermoproteota archaeon</name>
    <dbReference type="NCBI Taxonomy" id="2056631"/>
    <lineage>
        <taxon>Archaea</taxon>
        <taxon>Thermoproteota</taxon>
    </lineage>
</organism>
<dbReference type="PANTHER" id="PTHR42682:SF4">
    <property type="entry name" value="NADH-UBIQUINONE_PLASTOQUINONE"/>
    <property type="match status" value="1"/>
</dbReference>
<evidence type="ECO:0000256" key="7">
    <source>
        <dbReference type="SAM" id="Phobius"/>
    </source>
</evidence>
<keyword evidence="6 7" id="KW-0472">Membrane</keyword>
<feature type="transmembrane region" description="Helical" evidence="7">
    <location>
        <begin position="234"/>
        <end position="257"/>
    </location>
</feature>
<proteinExistence type="predicted"/>
<feature type="transmembrane region" description="Helical" evidence="7">
    <location>
        <begin position="146"/>
        <end position="171"/>
    </location>
</feature>
<evidence type="ECO:0000256" key="2">
    <source>
        <dbReference type="ARBA" id="ARBA00022475"/>
    </source>
</evidence>
<feature type="transmembrane region" description="Helical" evidence="7">
    <location>
        <begin position="326"/>
        <end position="344"/>
    </location>
</feature>
<dbReference type="EMBL" id="QMRA01000129">
    <property type="protein sequence ID" value="RLE52166.1"/>
    <property type="molecule type" value="Genomic_DNA"/>
</dbReference>
<evidence type="ECO:0000256" key="5">
    <source>
        <dbReference type="ARBA" id="ARBA00023002"/>
    </source>
</evidence>
<protein>
    <recommendedName>
        <fullName evidence="8">NADH:quinone oxidoreductase/Mrp antiporter transmembrane domain-containing protein</fullName>
    </recommendedName>
</protein>
<feature type="transmembrane region" description="Helical" evidence="7">
    <location>
        <begin position="29"/>
        <end position="50"/>
    </location>
</feature>
<feature type="transmembrane region" description="Helical" evidence="7">
    <location>
        <begin position="292"/>
        <end position="314"/>
    </location>
</feature>
<dbReference type="GO" id="GO:0005886">
    <property type="term" value="C:plasma membrane"/>
    <property type="evidence" value="ECO:0007669"/>
    <property type="project" value="UniProtKB-SubCell"/>
</dbReference>
<keyword evidence="3 7" id="KW-0812">Transmembrane</keyword>
<reference evidence="9 10" key="1">
    <citation type="submission" date="2018-06" db="EMBL/GenBank/DDBJ databases">
        <title>Extensive metabolic versatility and redundancy in microbially diverse, dynamic hydrothermal sediments.</title>
        <authorList>
            <person name="Dombrowski N."/>
            <person name="Teske A."/>
            <person name="Baker B.J."/>
        </authorList>
    </citation>
    <scope>NUCLEOTIDE SEQUENCE [LARGE SCALE GENOMIC DNA]</scope>
    <source>
        <strain evidence="9">B20_G2</strain>
    </source>
</reference>
<keyword evidence="2" id="KW-1003">Cell membrane</keyword>
<evidence type="ECO:0000256" key="4">
    <source>
        <dbReference type="ARBA" id="ARBA00022989"/>
    </source>
</evidence>
<feature type="transmembrane region" description="Helical" evidence="7">
    <location>
        <begin position="65"/>
        <end position="85"/>
    </location>
</feature>
<keyword evidence="4 7" id="KW-1133">Transmembrane helix</keyword>
<feature type="transmembrane region" description="Helical" evidence="7">
    <location>
        <begin position="450"/>
        <end position="468"/>
    </location>
</feature>
<feature type="transmembrane region" description="Helical" evidence="7">
    <location>
        <begin position="365"/>
        <end position="384"/>
    </location>
</feature>
<evidence type="ECO:0000313" key="9">
    <source>
        <dbReference type="EMBL" id="RLE52166.1"/>
    </source>
</evidence>
<evidence type="ECO:0000256" key="6">
    <source>
        <dbReference type="ARBA" id="ARBA00023136"/>
    </source>
</evidence>
<comment type="subcellular location">
    <subcellularLocation>
        <location evidence="1">Cell membrane</location>
        <topology evidence="1">Multi-pass membrane protein</topology>
    </subcellularLocation>
</comment>
<dbReference type="AlphaFoldDB" id="A0A497EYA3"/>
<feature type="transmembrane region" description="Helical" evidence="7">
    <location>
        <begin position="263"/>
        <end position="285"/>
    </location>
</feature>
<keyword evidence="5" id="KW-0560">Oxidoreductase</keyword>
<comment type="caution">
    <text evidence="9">The sequence shown here is derived from an EMBL/GenBank/DDBJ whole genome shotgun (WGS) entry which is preliminary data.</text>
</comment>
<evidence type="ECO:0000256" key="3">
    <source>
        <dbReference type="ARBA" id="ARBA00022692"/>
    </source>
</evidence>
<name>A0A497EYA3_9CREN</name>
<feature type="transmembrane region" description="Helical" evidence="7">
    <location>
        <begin position="6"/>
        <end position="22"/>
    </location>
</feature>
<dbReference type="InterPro" id="IPR001750">
    <property type="entry name" value="ND/Mrp_TM"/>
</dbReference>
<feature type="transmembrane region" description="Helical" evidence="7">
    <location>
        <begin position="417"/>
        <end position="438"/>
    </location>
</feature>
<evidence type="ECO:0000259" key="8">
    <source>
        <dbReference type="Pfam" id="PF00361"/>
    </source>
</evidence>
<dbReference type="Pfam" id="PF00361">
    <property type="entry name" value="Proton_antipo_M"/>
    <property type="match status" value="1"/>
</dbReference>
<feature type="domain" description="NADH:quinone oxidoreductase/Mrp antiporter transmembrane" evidence="8">
    <location>
        <begin position="116"/>
        <end position="401"/>
    </location>
</feature>
<feature type="transmembrane region" description="Helical" evidence="7">
    <location>
        <begin position="97"/>
        <end position="115"/>
    </location>
</feature>
<dbReference type="InterPro" id="IPR052175">
    <property type="entry name" value="ComplexI-like_HydComp"/>
</dbReference>
<dbReference type="PANTHER" id="PTHR42682">
    <property type="entry name" value="HYDROGENASE-4 COMPONENT F"/>
    <property type="match status" value="1"/>
</dbReference>
<feature type="transmembrane region" description="Helical" evidence="7">
    <location>
        <begin position="121"/>
        <end position="139"/>
    </location>
</feature>
<feature type="transmembrane region" description="Helical" evidence="7">
    <location>
        <begin position="200"/>
        <end position="222"/>
    </location>
</feature>
<gene>
    <name evidence="9" type="ORF">DRJ26_04990</name>
</gene>
<dbReference type="Proteomes" id="UP000269499">
    <property type="component" value="Unassembled WGS sequence"/>
</dbReference>
<evidence type="ECO:0000256" key="1">
    <source>
        <dbReference type="ARBA" id="ARBA00004651"/>
    </source>
</evidence>
<sequence length="490" mass="51919">MSSELILTLALPLLASIAIALIESKIVHAISMVALGITLALNTHLLISSLKGATYVSGPLIGDPIGLLMCELILIVCLICVCYSYQHLRAGVDRRSRLFLVLMLALTSTLIGLALSSNILGILLFLETSTAVSAILILYGERRRKAVLAASIYLAISIVESLFIIAGIYYLTKTTGLELAAMNLSNIRNAYLSGSEASTAAFLILFGLGTKIGLVPLGLIWLPIAFSEAPSPVSAVLAGVMDEAVFIATLRCAYALLPHASKTVVGLLAVLGMASIWIGILGMVLDRDLKRMLAFSSILSMGSICMVAGLSFTLSADGIALGLQGALYYLTVHSIGKSLLFLASGSYLQKIGERNWIKMTGATKVLPLTSILWVIGAISIAGLFPPAAGYYAKHLMISSIDQLENTVFGIPPLIYKLSLYAGGIALFFILIGFTVLSLRGTGKSDEVPMLMLISKIALALICIILGLASSNFEHKLLEVVVDEILRLGGG</sequence>
<accession>A0A497EYA3</accession>
<evidence type="ECO:0000313" key="10">
    <source>
        <dbReference type="Proteomes" id="UP000269499"/>
    </source>
</evidence>